<reference evidence="1" key="2">
    <citation type="journal article" date="2015" name="Fish Shellfish Immunol.">
        <title>Early steps in the European eel (Anguilla anguilla)-Vibrio vulnificus interaction in the gills: Role of the RtxA13 toxin.</title>
        <authorList>
            <person name="Callol A."/>
            <person name="Pajuelo D."/>
            <person name="Ebbesson L."/>
            <person name="Teles M."/>
            <person name="MacKenzie S."/>
            <person name="Amaro C."/>
        </authorList>
    </citation>
    <scope>NUCLEOTIDE SEQUENCE</scope>
</reference>
<dbReference type="EMBL" id="GBXM01086028">
    <property type="protein sequence ID" value="JAH22549.1"/>
    <property type="molecule type" value="Transcribed_RNA"/>
</dbReference>
<reference evidence="1" key="1">
    <citation type="submission" date="2014-11" db="EMBL/GenBank/DDBJ databases">
        <authorList>
            <person name="Amaro Gonzalez C."/>
        </authorList>
    </citation>
    <scope>NUCLEOTIDE SEQUENCE</scope>
</reference>
<proteinExistence type="predicted"/>
<name>A0A0E9R0A9_ANGAN</name>
<organism evidence="1">
    <name type="scientific">Anguilla anguilla</name>
    <name type="common">European freshwater eel</name>
    <name type="synonym">Muraena anguilla</name>
    <dbReference type="NCBI Taxonomy" id="7936"/>
    <lineage>
        <taxon>Eukaryota</taxon>
        <taxon>Metazoa</taxon>
        <taxon>Chordata</taxon>
        <taxon>Craniata</taxon>
        <taxon>Vertebrata</taxon>
        <taxon>Euteleostomi</taxon>
        <taxon>Actinopterygii</taxon>
        <taxon>Neopterygii</taxon>
        <taxon>Teleostei</taxon>
        <taxon>Anguilliformes</taxon>
        <taxon>Anguillidae</taxon>
        <taxon>Anguilla</taxon>
    </lineage>
</organism>
<sequence length="52" mass="5594">MASADGPTAGVSLSPPAVTFSSRTFHTVYTNILPETKLIFPFFPPHNSVPFT</sequence>
<protein>
    <submittedName>
        <fullName evidence="1">Uncharacterized protein</fullName>
    </submittedName>
</protein>
<dbReference type="AlphaFoldDB" id="A0A0E9R0A9"/>
<accession>A0A0E9R0A9</accession>
<evidence type="ECO:0000313" key="1">
    <source>
        <dbReference type="EMBL" id="JAH22549.1"/>
    </source>
</evidence>